<keyword evidence="3" id="KW-1185">Reference proteome</keyword>
<proteinExistence type="predicted"/>
<accession>A0AAD7GJN0</accession>
<feature type="region of interest" description="Disordered" evidence="1">
    <location>
        <begin position="25"/>
        <end position="52"/>
    </location>
</feature>
<evidence type="ECO:0000256" key="1">
    <source>
        <dbReference type="SAM" id="MobiDB-lite"/>
    </source>
</evidence>
<comment type="caution">
    <text evidence="2">The sequence shown here is derived from an EMBL/GenBank/DDBJ whole genome shotgun (WGS) entry which is preliminary data.</text>
</comment>
<sequence>MVRTTHAAYLIILYDSTARVRASHARPAPNPLAASHPRDRCASTAAPPTTHDARRADCVHAPSSLDTVLPSSHDAPDAAFACIFRLLRVGVSVLGYVHVTGVLVLVRACAF</sequence>
<reference evidence="2" key="1">
    <citation type="submission" date="2023-03" db="EMBL/GenBank/DDBJ databases">
        <title>Massive genome expansion in bonnet fungi (Mycena s.s.) driven by repeated elements and novel gene families across ecological guilds.</title>
        <authorList>
            <consortium name="Lawrence Berkeley National Laboratory"/>
            <person name="Harder C.B."/>
            <person name="Miyauchi S."/>
            <person name="Viragh M."/>
            <person name="Kuo A."/>
            <person name="Thoen E."/>
            <person name="Andreopoulos B."/>
            <person name="Lu D."/>
            <person name="Skrede I."/>
            <person name="Drula E."/>
            <person name="Henrissat B."/>
            <person name="Morin E."/>
            <person name="Kohler A."/>
            <person name="Barry K."/>
            <person name="LaButti K."/>
            <person name="Morin E."/>
            <person name="Salamov A."/>
            <person name="Lipzen A."/>
            <person name="Mereny Z."/>
            <person name="Hegedus B."/>
            <person name="Baldrian P."/>
            <person name="Stursova M."/>
            <person name="Weitz H."/>
            <person name="Taylor A."/>
            <person name="Grigoriev I.V."/>
            <person name="Nagy L.G."/>
            <person name="Martin F."/>
            <person name="Kauserud H."/>
        </authorList>
    </citation>
    <scope>NUCLEOTIDE SEQUENCE</scope>
    <source>
        <strain evidence="2">CBHHK067</strain>
    </source>
</reference>
<dbReference type="Proteomes" id="UP001221757">
    <property type="component" value="Unassembled WGS sequence"/>
</dbReference>
<gene>
    <name evidence="2" type="ORF">B0H17DRAFT_1200553</name>
</gene>
<organism evidence="2 3">
    <name type="scientific">Mycena rosella</name>
    <name type="common">Pink bonnet</name>
    <name type="synonym">Agaricus rosellus</name>
    <dbReference type="NCBI Taxonomy" id="1033263"/>
    <lineage>
        <taxon>Eukaryota</taxon>
        <taxon>Fungi</taxon>
        <taxon>Dikarya</taxon>
        <taxon>Basidiomycota</taxon>
        <taxon>Agaricomycotina</taxon>
        <taxon>Agaricomycetes</taxon>
        <taxon>Agaricomycetidae</taxon>
        <taxon>Agaricales</taxon>
        <taxon>Marasmiineae</taxon>
        <taxon>Mycenaceae</taxon>
        <taxon>Mycena</taxon>
    </lineage>
</organism>
<name>A0AAD7GJN0_MYCRO</name>
<evidence type="ECO:0000313" key="3">
    <source>
        <dbReference type="Proteomes" id="UP001221757"/>
    </source>
</evidence>
<dbReference type="EMBL" id="JARKIE010000053">
    <property type="protein sequence ID" value="KAJ7692214.1"/>
    <property type="molecule type" value="Genomic_DNA"/>
</dbReference>
<evidence type="ECO:0000313" key="2">
    <source>
        <dbReference type="EMBL" id="KAJ7692214.1"/>
    </source>
</evidence>
<protein>
    <submittedName>
        <fullName evidence="2">Uncharacterized protein</fullName>
    </submittedName>
</protein>
<dbReference type="AlphaFoldDB" id="A0AAD7GJN0"/>